<keyword evidence="8" id="KW-0732">Signal</keyword>
<gene>
    <name evidence="10" type="ORF">ACFH04_16590</name>
</gene>
<dbReference type="Gene3D" id="2.60.40.3710">
    <property type="match status" value="1"/>
</dbReference>
<feature type="active site" description="Nucleophile" evidence="7">
    <location>
        <position position="347"/>
    </location>
</feature>
<reference evidence="10 11" key="1">
    <citation type="submission" date="2024-09" db="EMBL/GenBank/DDBJ databases">
        <authorList>
            <person name="Sun Q."/>
            <person name="Mori K."/>
        </authorList>
    </citation>
    <scope>NUCLEOTIDE SEQUENCE [LARGE SCALE GENOMIC DNA]</scope>
    <source>
        <strain evidence="10 11">JCM 4557</strain>
    </source>
</reference>
<evidence type="ECO:0000256" key="4">
    <source>
        <dbReference type="ARBA" id="ARBA00022984"/>
    </source>
</evidence>
<keyword evidence="11" id="KW-1185">Reference proteome</keyword>
<dbReference type="CDD" id="cd13432">
    <property type="entry name" value="LDT_IgD_like_2"/>
    <property type="match status" value="1"/>
</dbReference>
<evidence type="ECO:0000313" key="10">
    <source>
        <dbReference type="EMBL" id="MFC0845317.1"/>
    </source>
</evidence>
<proteinExistence type="predicted"/>
<dbReference type="PROSITE" id="PS52029">
    <property type="entry name" value="LD_TPASE"/>
    <property type="match status" value="1"/>
</dbReference>
<protein>
    <submittedName>
        <fullName evidence="10">Ig-like domain-containing protein</fullName>
    </submittedName>
</protein>
<keyword evidence="6 7" id="KW-0961">Cell wall biogenesis/degradation</keyword>
<keyword evidence="5" id="KW-0012">Acyltransferase</keyword>
<name>A0ABV6THP9_9ACTN</name>
<feature type="active site" description="Proton donor/acceptor" evidence="7">
    <location>
        <position position="329"/>
    </location>
</feature>
<dbReference type="PROSITE" id="PS51257">
    <property type="entry name" value="PROKAR_LIPOPROTEIN"/>
    <property type="match status" value="1"/>
</dbReference>
<evidence type="ECO:0000313" key="11">
    <source>
        <dbReference type="Proteomes" id="UP001589887"/>
    </source>
</evidence>
<evidence type="ECO:0000256" key="1">
    <source>
        <dbReference type="ARBA" id="ARBA00004752"/>
    </source>
</evidence>
<feature type="signal peptide" evidence="8">
    <location>
        <begin position="1"/>
        <end position="34"/>
    </location>
</feature>
<dbReference type="InterPro" id="IPR038063">
    <property type="entry name" value="Transpep_catalytic_dom"/>
</dbReference>
<evidence type="ECO:0000256" key="6">
    <source>
        <dbReference type="ARBA" id="ARBA00023316"/>
    </source>
</evidence>
<comment type="caution">
    <text evidence="10">The sequence shown here is derived from an EMBL/GenBank/DDBJ whole genome shotgun (WGS) entry which is preliminary data.</text>
</comment>
<dbReference type="PANTHER" id="PTHR30582:SF2">
    <property type="entry name" value="L,D-TRANSPEPTIDASE YCIB-RELATED"/>
    <property type="match status" value="1"/>
</dbReference>
<comment type="pathway">
    <text evidence="1 7">Cell wall biogenesis; peptidoglycan biosynthesis.</text>
</comment>
<evidence type="ECO:0000259" key="9">
    <source>
        <dbReference type="PROSITE" id="PS52029"/>
    </source>
</evidence>
<dbReference type="Proteomes" id="UP001589887">
    <property type="component" value="Unassembled WGS sequence"/>
</dbReference>
<organism evidence="10 11">
    <name type="scientific">Streptomyces noboritoensis</name>
    <dbReference type="NCBI Taxonomy" id="67337"/>
    <lineage>
        <taxon>Bacteria</taxon>
        <taxon>Bacillati</taxon>
        <taxon>Actinomycetota</taxon>
        <taxon>Actinomycetes</taxon>
        <taxon>Kitasatosporales</taxon>
        <taxon>Streptomycetaceae</taxon>
        <taxon>Streptomyces</taxon>
    </lineage>
</organism>
<keyword evidence="3 7" id="KW-0133">Cell shape</keyword>
<dbReference type="Pfam" id="PF17964">
    <property type="entry name" value="Big_10"/>
    <property type="match status" value="1"/>
</dbReference>
<dbReference type="InterPro" id="IPR050979">
    <property type="entry name" value="LD-transpeptidase"/>
</dbReference>
<dbReference type="EMBL" id="JBHMQV010000009">
    <property type="protein sequence ID" value="MFC0845317.1"/>
    <property type="molecule type" value="Genomic_DNA"/>
</dbReference>
<dbReference type="PANTHER" id="PTHR30582">
    <property type="entry name" value="L,D-TRANSPEPTIDASE"/>
    <property type="match status" value="1"/>
</dbReference>
<keyword evidence="2" id="KW-0808">Transferase</keyword>
<evidence type="ECO:0000256" key="2">
    <source>
        <dbReference type="ARBA" id="ARBA00022679"/>
    </source>
</evidence>
<sequence>MSRIRRHTPLRRRPVRNAAIVGTAVLAAALTACSGGSGGSGDGKGGAADLAGAGKKAEISVNLTGQQAKAGEPVKVTLAAGKLQEVTVTDAKGGKLAGKTGADGRTWTSDRVAAPGTTYAVEAKDDKGSTAKAGFTTAAADKVNKLSLSPGKDTTVGVAQPLSIVFDHPVKNKAAVEKQLKVTTSDNTLGSWGWMEDYSGKSRVDWRPKDYWKSGTKVTLEADLNGVDSGSGWFVKDYKTGFTVGRNQVVKVDLDNHRLKLYRDGAVVKDIPVSGGTPGGDKRSWRGKAVLMAKEGTINMNSETVGLGDAYNKMVDYSMRLTWSGMYAHAAPWNAQYFGNTNHSSGCIGMSDSNAKELYGTVQVGDPFEIVGDDTKGPQAVNNGYGEWNLSWEQWQKKSALTGGSTSGA</sequence>
<dbReference type="Pfam" id="PF03734">
    <property type="entry name" value="YkuD"/>
    <property type="match status" value="1"/>
</dbReference>
<evidence type="ECO:0000256" key="8">
    <source>
        <dbReference type="SAM" id="SignalP"/>
    </source>
</evidence>
<evidence type="ECO:0000256" key="5">
    <source>
        <dbReference type="ARBA" id="ARBA00023315"/>
    </source>
</evidence>
<dbReference type="Gene3D" id="2.40.440.10">
    <property type="entry name" value="L,D-transpeptidase catalytic domain-like"/>
    <property type="match status" value="1"/>
</dbReference>
<evidence type="ECO:0000256" key="7">
    <source>
        <dbReference type="PROSITE-ProRule" id="PRU01373"/>
    </source>
</evidence>
<accession>A0ABV6THP9</accession>
<dbReference type="InterPro" id="IPR041280">
    <property type="entry name" value="Big_10"/>
</dbReference>
<keyword evidence="4 7" id="KW-0573">Peptidoglycan synthesis</keyword>
<dbReference type="Gene3D" id="2.60.40.3780">
    <property type="match status" value="1"/>
</dbReference>
<dbReference type="CDD" id="cd16913">
    <property type="entry name" value="YkuD_like"/>
    <property type="match status" value="1"/>
</dbReference>
<feature type="chain" id="PRO_5045769610" evidence="8">
    <location>
        <begin position="35"/>
        <end position="409"/>
    </location>
</feature>
<dbReference type="RefSeq" id="WP_190090750.1">
    <property type="nucleotide sequence ID" value="NZ_JBHMQV010000009.1"/>
</dbReference>
<dbReference type="SUPFAM" id="SSF141523">
    <property type="entry name" value="L,D-transpeptidase catalytic domain-like"/>
    <property type="match status" value="1"/>
</dbReference>
<dbReference type="InterPro" id="IPR005490">
    <property type="entry name" value="LD_TPept_cat_dom"/>
</dbReference>
<feature type="domain" description="L,D-TPase catalytic" evidence="9">
    <location>
        <begin position="248"/>
        <end position="371"/>
    </location>
</feature>
<evidence type="ECO:0000256" key="3">
    <source>
        <dbReference type="ARBA" id="ARBA00022960"/>
    </source>
</evidence>